<dbReference type="EMBL" id="QFAS01000012">
    <property type="protein sequence ID" value="PWG50374.1"/>
    <property type="molecule type" value="Genomic_DNA"/>
</dbReference>
<evidence type="ECO:0000313" key="2">
    <source>
        <dbReference type="Proteomes" id="UP000245607"/>
    </source>
</evidence>
<dbReference type="AlphaFoldDB" id="A0A2U2M0I6"/>
<protein>
    <recommendedName>
        <fullName evidence="3">Methionine sulfoxide reductase</fullName>
    </recommendedName>
</protein>
<accession>A0A2U2M0I6</accession>
<dbReference type="RefSeq" id="WP_109242349.1">
    <property type="nucleotide sequence ID" value="NZ_JAUDDE010000013.1"/>
</dbReference>
<comment type="caution">
    <text evidence="1">The sequence shown here is derived from an EMBL/GenBank/DDBJ whole genome shotgun (WGS) entry which is preliminary data.</text>
</comment>
<dbReference type="CDD" id="cd10447">
    <property type="entry name" value="GIY-YIG_unchar_2"/>
    <property type="match status" value="1"/>
</dbReference>
<organism evidence="1 2">
    <name type="scientific">Ligilactobacillus salivarius</name>
    <dbReference type="NCBI Taxonomy" id="1624"/>
    <lineage>
        <taxon>Bacteria</taxon>
        <taxon>Bacillati</taxon>
        <taxon>Bacillota</taxon>
        <taxon>Bacilli</taxon>
        <taxon>Lactobacillales</taxon>
        <taxon>Lactobacillaceae</taxon>
        <taxon>Ligilactobacillus</taxon>
    </lineage>
</organism>
<name>A0A2U2M0I6_9LACO</name>
<gene>
    <name evidence="1" type="ORF">DB362_09855</name>
</gene>
<evidence type="ECO:0008006" key="3">
    <source>
        <dbReference type="Google" id="ProtNLM"/>
    </source>
</evidence>
<evidence type="ECO:0000313" key="1">
    <source>
        <dbReference type="EMBL" id="PWG50374.1"/>
    </source>
</evidence>
<sequence length="296" mass="33706">MGHGKSITVYLMDGDANQRYQVTLDNWNIVAFKIPYEMVSQSSNLNDLSLHTAGIYFLFGYQGSKNFVYVGEAEDVYRRLTQHTPERDKFIWDTAVVFIATGYGVLDKAKIKYLENRLYSIIKSENSYILWNKNKPTKSKISKPSEDSMESAIDKIKLVIPVLGYAPFNKRKYRSRKLEEKTVSSPEVDDKKVFYINQKGVEAKCILDSNRKFLLLAGSKISSDIKTSLRENISKKRTEMTKKGDIVNNIIQRDTYFDSATAIASFVVGYSINGKTNLKTEDGQTLAKYLESISIN</sequence>
<proteinExistence type="predicted"/>
<reference evidence="1 2" key="1">
    <citation type="submission" date="2018-05" db="EMBL/GenBank/DDBJ databases">
        <title>Lactobacillus salivarius genome sequencing and assembly.</title>
        <authorList>
            <person name="Audisio C."/>
            <person name="Albarracin L."/>
            <person name="Torres M.J."/>
            <person name="Hebert E.M."/>
            <person name="Saavedra L."/>
        </authorList>
    </citation>
    <scope>NUCLEOTIDE SEQUENCE [LARGE SCALE GENOMIC DNA]</scope>
    <source>
        <strain evidence="1 2">A3iob</strain>
    </source>
</reference>
<dbReference type="Proteomes" id="UP000245607">
    <property type="component" value="Unassembled WGS sequence"/>
</dbReference>